<feature type="domain" description="HTH tetR-type" evidence="6">
    <location>
        <begin position="8"/>
        <end position="68"/>
    </location>
</feature>
<dbReference type="PROSITE" id="PS50977">
    <property type="entry name" value="HTH_TETR_2"/>
    <property type="match status" value="1"/>
</dbReference>
<dbReference type="InterPro" id="IPR009057">
    <property type="entry name" value="Homeodomain-like_sf"/>
</dbReference>
<accession>A0A345IGK5</accession>
<proteinExistence type="predicted"/>
<dbReference type="InterPro" id="IPR036271">
    <property type="entry name" value="Tet_transcr_reg_TetR-rel_C_sf"/>
</dbReference>
<name>A0A345IGK5_9DEIO</name>
<evidence type="ECO:0000256" key="1">
    <source>
        <dbReference type="ARBA" id="ARBA00022491"/>
    </source>
</evidence>
<dbReference type="PANTHER" id="PTHR30055:SF228">
    <property type="entry name" value="TRANSCRIPTIONAL REGULATOR-RELATED"/>
    <property type="match status" value="1"/>
</dbReference>
<dbReference type="PANTHER" id="PTHR30055">
    <property type="entry name" value="HTH-TYPE TRANSCRIPTIONAL REGULATOR RUTR"/>
    <property type="match status" value="1"/>
</dbReference>
<protein>
    <submittedName>
        <fullName evidence="7">Transcriptional regulator</fullName>
    </submittedName>
</protein>
<evidence type="ECO:0000256" key="5">
    <source>
        <dbReference type="PROSITE-ProRule" id="PRU00335"/>
    </source>
</evidence>
<evidence type="ECO:0000259" key="6">
    <source>
        <dbReference type="PROSITE" id="PS50977"/>
    </source>
</evidence>
<evidence type="ECO:0000256" key="3">
    <source>
        <dbReference type="ARBA" id="ARBA00023125"/>
    </source>
</evidence>
<dbReference type="KEGG" id="dwu:DVJ83_06220"/>
<dbReference type="EMBL" id="CP031158">
    <property type="protein sequence ID" value="AXG98827.1"/>
    <property type="molecule type" value="Genomic_DNA"/>
</dbReference>
<dbReference type="RefSeq" id="WP_114671779.1">
    <property type="nucleotide sequence ID" value="NZ_CP031158.1"/>
</dbReference>
<dbReference type="Pfam" id="PF13977">
    <property type="entry name" value="TetR_C_6"/>
    <property type="match status" value="1"/>
</dbReference>
<keyword evidence="3 5" id="KW-0238">DNA-binding</keyword>
<dbReference type="InterPro" id="IPR050109">
    <property type="entry name" value="HTH-type_TetR-like_transc_reg"/>
</dbReference>
<dbReference type="Gene3D" id="1.10.357.10">
    <property type="entry name" value="Tetracycline Repressor, domain 2"/>
    <property type="match status" value="1"/>
</dbReference>
<dbReference type="SUPFAM" id="SSF48498">
    <property type="entry name" value="Tetracyclin repressor-like, C-terminal domain"/>
    <property type="match status" value="1"/>
</dbReference>
<keyword evidence="2" id="KW-0805">Transcription regulation</keyword>
<dbReference type="GO" id="GO:0003700">
    <property type="term" value="F:DNA-binding transcription factor activity"/>
    <property type="evidence" value="ECO:0007669"/>
    <property type="project" value="TreeGrafter"/>
</dbReference>
<feature type="DNA-binding region" description="H-T-H motif" evidence="5">
    <location>
        <begin position="31"/>
        <end position="50"/>
    </location>
</feature>
<evidence type="ECO:0000313" key="8">
    <source>
        <dbReference type="Proteomes" id="UP000253744"/>
    </source>
</evidence>
<organism evidence="7 8">
    <name type="scientific">Deinococcus wulumuqiensis</name>
    <dbReference type="NCBI Taxonomy" id="980427"/>
    <lineage>
        <taxon>Bacteria</taxon>
        <taxon>Thermotogati</taxon>
        <taxon>Deinococcota</taxon>
        <taxon>Deinococci</taxon>
        <taxon>Deinococcales</taxon>
        <taxon>Deinococcaceae</taxon>
        <taxon>Deinococcus</taxon>
    </lineage>
</organism>
<dbReference type="InterPro" id="IPR039538">
    <property type="entry name" value="BetI_C"/>
</dbReference>
<evidence type="ECO:0000256" key="4">
    <source>
        <dbReference type="ARBA" id="ARBA00023163"/>
    </source>
</evidence>
<evidence type="ECO:0000256" key="2">
    <source>
        <dbReference type="ARBA" id="ARBA00023015"/>
    </source>
</evidence>
<reference evidence="7 8" key="1">
    <citation type="submission" date="2018-07" db="EMBL/GenBank/DDBJ databases">
        <title>Complete Genome and Methylome Analysis of Deinococcus wulumuqiensis NEB 479.</title>
        <authorList>
            <person name="Fomenkov A."/>
            <person name="Luyten Y."/>
            <person name="Vincze T."/>
            <person name="Anton B.P."/>
            <person name="Clark T."/>
            <person name="Roberts R.J."/>
            <person name="Morgan R.D."/>
        </authorList>
    </citation>
    <scope>NUCLEOTIDE SEQUENCE [LARGE SCALE GENOMIC DNA]</scope>
    <source>
        <strain evidence="7 8">NEB 479</strain>
    </source>
</reference>
<dbReference type="SUPFAM" id="SSF46689">
    <property type="entry name" value="Homeodomain-like"/>
    <property type="match status" value="1"/>
</dbReference>
<dbReference type="STRING" id="1288484.GCA_000348665_02442"/>
<dbReference type="AlphaFoldDB" id="A0A345IGK5"/>
<dbReference type="Proteomes" id="UP000253744">
    <property type="component" value="Chromosome"/>
</dbReference>
<gene>
    <name evidence="7" type="ORF">DVJ83_06220</name>
</gene>
<keyword evidence="4" id="KW-0804">Transcription</keyword>
<dbReference type="InterPro" id="IPR001647">
    <property type="entry name" value="HTH_TetR"/>
</dbReference>
<keyword evidence="1" id="KW-0678">Repressor</keyword>
<sequence>MPRIVNHDQRRQELVHHVWALIRREGLDGVTIRNLSRQSGWSSGAIRHYLPTHDSILTFAAEQLARAVEQELRALPLQGPPQAQLESFLLALLPLSGPSREWTEVWLAFASAAVRGEQYADAHGILYRDLHATLLNIMRSLAQAELLRTETPEQAAAGLHALIDGLCLHLLMRQLTPDEAKRALLQRVRTLLVADTDTVSPGA</sequence>
<dbReference type="GO" id="GO:0000976">
    <property type="term" value="F:transcription cis-regulatory region binding"/>
    <property type="evidence" value="ECO:0007669"/>
    <property type="project" value="TreeGrafter"/>
</dbReference>
<evidence type="ECO:0000313" key="7">
    <source>
        <dbReference type="EMBL" id="AXG98827.1"/>
    </source>
</evidence>